<evidence type="ECO:0000313" key="1">
    <source>
        <dbReference type="EMBL" id="JAA83933.1"/>
    </source>
</evidence>
<proteinExistence type="predicted"/>
<sequence length="78" mass="8868">MKLRKLNNQIIQTGLAVDGINYPHSILYFPTSGHGATTSAVEEEFLNSKTLYGTCNKSCDGTLHYVFYDHVKRSYRPR</sequence>
<organism evidence="1">
    <name type="scientific">Pararge aegeria</name>
    <name type="common">speckled wood butterfly</name>
    <dbReference type="NCBI Taxonomy" id="116150"/>
    <lineage>
        <taxon>Eukaryota</taxon>
        <taxon>Metazoa</taxon>
        <taxon>Ecdysozoa</taxon>
        <taxon>Arthropoda</taxon>
        <taxon>Hexapoda</taxon>
        <taxon>Insecta</taxon>
        <taxon>Pterygota</taxon>
        <taxon>Neoptera</taxon>
        <taxon>Endopterygota</taxon>
        <taxon>Lepidoptera</taxon>
        <taxon>Glossata</taxon>
        <taxon>Ditrysia</taxon>
        <taxon>Papilionoidea</taxon>
        <taxon>Nymphalidae</taxon>
        <taxon>Satyrinae</taxon>
        <taxon>Satyrini</taxon>
        <taxon>Parargina</taxon>
        <taxon>Pararge</taxon>
    </lineage>
</organism>
<name>S4P5H0_9NEOP</name>
<feature type="non-terminal residue" evidence="1">
    <location>
        <position position="78"/>
    </location>
</feature>
<protein>
    <submittedName>
        <fullName evidence="1">Uncharacterized protein</fullName>
    </submittedName>
</protein>
<reference evidence="1" key="2">
    <citation type="submission" date="2013-05" db="EMBL/GenBank/DDBJ databases">
        <authorList>
            <person name="Carter J.-M."/>
            <person name="Baker S.C."/>
            <person name="Pink R."/>
            <person name="Carter D.R.F."/>
            <person name="Collins A."/>
            <person name="Tomlin J."/>
            <person name="Gibbs M."/>
            <person name="Breuker C.J."/>
        </authorList>
    </citation>
    <scope>NUCLEOTIDE SEQUENCE</scope>
    <source>
        <tissue evidence="1">Ovary</tissue>
    </source>
</reference>
<dbReference type="AlphaFoldDB" id="S4P5H0"/>
<dbReference type="EMBL" id="GAIX01008627">
    <property type="protein sequence ID" value="JAA83933.1"/>
    <property type="molecule type" value="Transcribed_RNA"/>
</dbReference>
<accession>S4P5H0</accession>
<reference evidence="1" key="1">
    <citation type="journal article" date="2013" name="BMC Genomics">
        <title>Unscrambling butterfly oogenesis.</title>
        <authorList>
            <person name="Carter J.M."/>
            <person name="Baker S.C."/>
            <person name="Pink R."/>
            <person name="Carter D.R."/>
            <person name="Collins A."/>
            <person name="Tomlin J."/>
            <person name="Gibbs M."/>
            <person name="Breuker C.J."/>
        </authorList>
    </citation>
    <scope>NUCLEOTIDE SEQUENCE</scope>
    <source>
        <tissue evidence="1">Ovary</tissue>
    </source>
</reference>